<dbReference type="RefSeq" id="WP_218162009.1">
    <property type="nucleotide sequence ID" value="NZ_FOAZ01000059.1"/>
</dbReference>
<dbReference type="AlphaFoldDB" id="A0A1H8B9W4"/>
<feature type="non-terminal residue" evidence="2">
    <location>
        <position position="430"/>
    </location>
</feature>
<feature type="compositionally biased region" description="Polar residues" evidence="1">
    <location>
        <begin position="32"/>
        <end position="65"/>
    </location>
</feature>
<feature type="region of interest" description="Disordered" evidence="1">
    <location>
        <begin position="331"/>
        <end position="392"/>
    </location>
</feature>
<dbReference type="EMBL" id="FOAZ01000059">
    <property type="protein sequence ID" value="SEM79209.1"/>
    <property type="molecule type" value="Genomic_DNA"/>
</dbReference>
<dbReference type="STRING" id="235985.SAMN05414137_15916"/>
<feature type="compositionally biased region" description="Low complexity" evidence="1">
    <location>
        <begin position="187"/>
        <end position="210"/>
    </location>
</feature>
<dbReference type="Proteomes" id="UP000183015">
    <property type="component" value="Unassembled WGS sequence"/>
</dbReference>
<sequence>MDVAGASMATPSQPAPGTPALLPAPHRATRRYASSSFLRTLEPSVSSPDPQSPRSSAAPGQQTATPLPDTSGAPGAARGGAAAGLVLPPPDDALWAAIPQKLASALIMPAHDLVSPPRGALAAEGGRELQQALRRATTPGALLGEHWRTLLTSPRTAFGGTRSARAQDLYEALERVVDQYLRPALDQPATPAPAAAAEAAAPALPDTATDAPPPEPRSEATGAAAGLVLPAPTDPLWKEIPLGLRNQLTRPAYALVHPARGSLATKPGRPLRQALSAAASRRTTGAHWHTLLTAPRSAFGGSGSERAQRAYELLEQVVAQWLLPALEQQPVTADTPLPPQTNAPADEQSPGTVPAARTQAELPSPAEPVPATAPLPDLGPDSGTATADRSSSAIEADTLADALLDAANAGAIVCVTGPAEAAAPAIDAAC</sequence>
<accession>A0A1H8B9W4</accession>
<gene>
    <name evidence="2" type="ORF">SAMN05414137_15916</name>
</gene>
<feature type="region of interest" description="Disordered" evidence="1">
    <location>
        <begin position="1"/>
        <end position="84"/>
    </location>
</feature>
<evidence type="ECO:0000256" key="1">
    <source>
        <dbReference type="SAM" id="MobiDB-lite"/>
    </source>
</evidence>
<feature type="compositionally biased region" description="Polar residues" evidence="1">
    <location>
        <begin position="383"/>
        <end position="392"/>
    </location>
</feature>
<feature type="region of interest" description="Disordered" evidence="1">
    <location>
        <begin position="187"/>
        <end position="220"/>
    </location>
</feature>
<organism evidence="2 3">
    <name type="scientific">Streptacidiphilus jiangxiensis</name>
    <dbReference type="NCBI Taxonomy" id="235985"/>
    <lineage>
        <taxon>Bacteria</taxon>
        <taxon>Bacillati</taxon>
        <taxon>Actinomycetota</taxon>
        <taxon>Actinomycetes</taxon>
        <taxon>Kitasatosporales</taxon>
        <taxon>Streptomycetaceae</taxon>
        <taxon>Streptacidiphilus</taxon>
    </lineage>
</organism>
<proteinExistence type="predicted"/>
<protein>
    <submittedName>
        <fullName evidence="2">Uncharacterized protein</fullName>
    </submittedName>
</protein>
<evidence type="ECO:0000313" key="2">
    <source>
        <dbReference type="EMBL" id="SEM79209.1"/>
    </source>
</evidence>
<evidence type="ECO:0000313" key="3">
    <source>
        <dbReference type="Proteomes" id="UP000183015"/>
    </source>
</evidence>
<name>A0A1H8B9W4_STRJI</name>
<keyword evidence="3" id="KW-1185">Reference proteome</keyword>
<reference evidence="3" key="1">
    <citation type="submission" date="2016-10" db="EMBL/GenBank/DDBJ databases">
        <authorList>
            <person name="Varghese N."/>
        </authorList>
    </citation>
    <scope>NUCLEOTIDE SEQUENCE [LARGE SCALE GENOMIC DNA]</scope>
    <source>
        <strain evidence="3">DSM 45096 / BCRC 16803 / CGMCC 4.1857 / CIP 109030 / JCM 12277 / KCTC 19219 / NBRC 100920 / 33214</strain>
    </source>
</reference>